<evidence type="ECO:0000313" key="2">
    <source>
        <dbReference type="EMBL" id="EIW77807.1"/>
    </source>
</evidence>
<dbReference type="RefSeq" id="XP_007772144.1">
    <property type="nucleotide sequence ID" value="XM_007773954.1"/>
</dbReference>
<evidence type="ECO:0000313" key="3">
    <source>
        <dbReference type="Proteomes" id="UP000053558"/>
    </source>
</evidence>
<sequence length="185" mass="20247">MPSNKEPPETIFVSADRHGQCRTHDPRCIQINNQACTWCKAKKTKCNIPKSHNATRPQSNATATCYCLGSTPSKKAMPAKPSGTSTSASAVAGPSRSVMYRPPREPPKKREYIKLDSDVEWVPKTPASDSGDKDADGETDWEEEDREQLEEANAIDQVQLDAAEAAEVDAQLLALARLTDALARH</sequence>
<feature type="compositionally biased region" description="Low complexity" evidence="1">
    <location>
        <begin position="81"/>
        <end position="95"/>
    </location>
</feature>
<name>A0A5M3MFJ7_CONPW</name>
<keyword evidence="3" id="KW-1185">Reference proteome</keyword>
<dbReference type="KEGG" id="cput:CONPUDRAFT_156992"/>
<proteinExistence type="predicted"/>
<feature type="compositionally biased region" description="Basic and acidic residues" evidence="1">
    <location>
        <begin position="102"/>
        <end position="117"/>
    </location>
</feature>
<accession>A0A5M3MFJ7</accession>
<dbReference type="AlphaFoldDB" id="A0A5M3MFJ7"/>
<reference evidence="3" key="1">
    <citation type="journal article" date="2012" name="Science">
        <title>The Paleozoic origin of enzymatic lignin decomposition reconstructed from 31 fungal genomes.</title>
        <authorList>
            <person name="Floudas D."/>
            <person name="Binder M."/>
            <person name="Riley R."/>
            <person name="Barry K."/>
            <person name="Blanchette R.A."/>
            <person name="Henrissat B."/>
            <person name="Martinez A.T."/>
            <person name="Otillar R."/>
            <person name="Spatafora J.W."/>
            <person name="Yadav J.S."/>
            <person name="Aerts A."/>
            <person name="Benoit I."/>
            <person name="Boyd A."/>
            <person name="Carlson A."/>
            <person name="Copeland A."/>
            <person name="Coutinho P.M."/>
            <person name="de Vries R.P."/>
            <person name="Ferreira P."/>
            <person name="Findley K."/>
            <person name="Foster B."/>
            <person name="Gaskell J."/>
            <person name="Glotzer D."/>
            <person name="Gorecki P."/>
            <person name="Heitman J."/>
            <person name="Hesse C."/>
            <person name="Hori C."/>
            <person name="Igarashi K."/>
            <person name="Jurgens J.A."/>
            <person name="Kallen N."/>
            <person name="Kersten P."/>
            <person name="Kohler A."/>
            <person name="Kuees U."/>
            <person name="Kumar T.K.A."/>
            <person name="Kuo A."/>
            <person name="LaButti K."/>
            <person name="Larrondo L.F."/>
            <person name="Lindquist E."/>
            <person name="Ling A."/>
            <person name="Lombard V."/>
            <person name="Lucas S."/>
            <person name="Lundell T."/>
            <person name="Martin R."/>
            <person name="McLaughlin D.J."/>
            <person name="Morgenstern I."/>
            <person name="Morin E."/>
            <person name="Murat C."/>
            <person name="Nagy L.G."/>
            <person name="Nolan M."/>
            <person name="Ohm R.A."/>
            <person name="Patyshakuliyeva A."/>
            <person name="Rokas A."/>
            <person name="Ruiz-Duenas F.J."/>
            <person name="Sabat G."/>
            <person name="Salamov A."/>
            <person name="Samejima M."/>
            <person name="Schmutz J."/>
            <person name="Slot J.C."/>
            <person name="St John F."/>
            <person name="Stenlid J."/>
            <person name="Sun H."/>
            <person name="Sun S."/>
            <person name="Syed K."/>
            <person name="Tsang A."/>
            <person name="Wiebenga A."/>
            <person name="Young D."/>
            <person name="Pisabarro A."/>
            <person name="Eastwood D.C."/>
            <person name="Martin F."/>
            <person name="Cullen D."/>
            <person name="Grigoriev I.V."/>
            <person name="Hibbett D.S."/>
        </authorList>
    </citation>
    <scope>NUCLEOTIDE SEQUENCE [LARGE SCALE GENOMIC DNA]</scope>
    <source>
        <strain evidence="3">RWD-64-598 SS2</strain>
    </source>
</reference>
<protein>
    <submittedName>
        <fullName evidence="2">Uncharacterized protein</fullName>
    </submittedName>
</protein>
<dbReference type="Proteomes" id="UP000053558">
    <property type="component" value="Unassembled WGS sequence"/>
</dbReference>
<organism evidence="2 3">
    <name type="scientific">Coniophora puteana (strain RWD-64-598)</name>
    <name type="common">Brown rot fungus</name>
    <dbReference type="NCBI Taxonomy" id="741705"/>
    <lineage>
        <taxon>Eukaryota</taxon>
        <taxon>Fungi</taxon>
        <taxon>Dikarya</taxon>
        <taxon>Basidiomycota</taxon>
        <taxon>Agaricomycotina</taxon>
        <taxon>Agaricomycetes</taxon>
        <taxon>Agaricomycetidae</taxon>
        <taxon>Boletales</taxon>
        <taxon>Coniophorineae</taxon>
        <taxon>Coniophoraceae</taxon>
        <taxon>Coniophora</taxon>
    </lineage>
</organism>
<feature type="region of interest" description="Disordered" evidence="1">
    <location>
        <begin position="75"/>
        <end position="149"/>
    </location>
</feature>
<dbReference type="GeneID" id="19203687"/>
<comment type="caution">
    <text evidence="2">The sequence shown here is derived from an EMBL/GenBank/DDBJ whole genome shotgun (WGS) entry which is preliminary data.</text>
</comment>
<dbReference type="EMBL" id="JH711583">
    <property type="protein sequence ID" value="EIW77807.1"/>
    <property type="molecule type" value="Genomic_DNA"/>
</dbReference>
<evidence type="ECO:0000256" key="1">
    <source>
        <dbReference type="SAM" id="MobiDB-lite"/>
    </source>
</evidence>
<feature type="compositionally biased region" description="Acidic residues" evidence="1">
    <location>
        <begin position="137"/>
        <end position="149"/>
    </location>
</feature>
<gene>
    <name evidence="2" type="ORF">CONPUDRAFT_156992</name>
</gene>